<dbReference type="Proteomes" id="UP000620139">
    <property type="component" value="Unassembled WGS sequence"/>
</dbReference>
<dbReference type="InterPro" id="IPR037066">
    <property type="entry name" value="Plug_dom_sf"/>
</dbReference>
<evidence type="ECO:0000256" key="5">
    <source>
        <dbReference type="ARBA" id="ARBA00022692"/>
    </source>
</evidence>
<evidence type="ECO:0000256" key="4">
    <source>
        <dbReference type="ARBA" id="ARBA00022452"/>
    </source>
</evidence>
<dbReference type="EMBL" id="JAEDAL010000001">
    <property type="protein sequence ID" value="MBH9551517.1"/>
    <property type="molecule type" value="Genomic_DNA"/>
</dbReference>
<evidence type="ECO:0000256" key="11">
    <source>
        <dbReference type="RuleBase" id="RU003357"/>
    </source>
</evidence>
<dbReference type="InterPro" id="IPR012910">
    <property type="entry name" value="Plug_dom"/>
</dbReference>
<keyword evidence="13" id="KW-0732">Signal</keyword>
<evidence type="ECO:0000256" key="1">
    <source>
        <dbReference type="ARBA" id="ARBA00004571"/>
    </source>
</evidence>
<evidence type="ECO:0000256" key="10">
    <source>
        <dbReference type="PROSITE-ProRule" id="PRU01360"/>
    </source>
</evidence>
<dbReference type="InterPro" id="IPR039426">
    <property type="entry name" value="TonB-dep_rcpt-like"/>
</dbReference>
<keyword evidence="8 16" id="KW-0675">Receptor</keyword>
<evidence type="ECO:0000256" key="12">
    <source>
        <dbReference type="SAM" id="MobiDB-lite"/>
    </source>
</evidence>
<reference evidence="16" key="1">
    <citation type="submission" date="2020-12" db="EMBL/GenBank/DDBJ databases">
        <title>The genome sequence of Inhella sp. 4Y17.</title>
        <authorList>
            <person name="Liu Y."/>
        </authorList>
    </citation>
    <scope>NUCLEOTIDE SEQUENCE</scope>
    <source>
        <strain evidence="16">4Y10</strain>
    </source>
</reference>
<sequence>MNTPTLRRWLPLMPLGALAAGLQLPAHADAAPERELPTVKAKAPKEPQGKDGVQATETRIGKGKQELRDVPQSLTVVTEKLIDDRNLETLKDVLRNTAGISFLAAEGGEEDIRLRGFPLAATGDVFVDGLRDPAFYDRDTFFYDRVEVLRGSASMLFGRGSTGGAVNQVTKSARLIDEHQVDFTLGSHHTMRKVGDFNFRLSDSSALRVGTLIAKADDNGTGSAVDKQGLAVNLRTAIGERDEFGFTLYHLNNENGINYGLPWLRSVPPAAAGQPAVLDPATTLLPAAPTTTYGLTSDRNHGQASSATLTHVHRFAPRQELRAVLRVGHYERDLRASVMRFGASTLQPDGRPVIASTLTPSTVLTRGSALKVQALDTAALQSDYSGRLQFAGLQHELQAGVDLAHERKTVEGDLLSVVPAALRAEFSQAVGLTKPNTSVGAPADGAAIDEARRRLFRTSEYRSRAEGFYVQDLVQVAPTLKLLAGLRHDHLVGDYDTLGYTYTGSKGQHGFDKFQATGTTGYRMTVSEWSQRLGALFQPNERASFHVSGATSFNTSGDAYSLSKENQNIPPEQAINLEAGGKIDSEDGRLSTRFALFRSTKLHERNTDPLLTNVVTLSGRRHVAGLELDVAGKIGKDWELFVSTVWMPVATIDVSSATSGEVQGDRPSLTPKFTATAWLTYQWGADWRFGAGLNHRSSQTPLRNPGFEAAAFTTADLMAEYQLVHNRVAIKANVSNLTNKLYADQLYPGHYVPGAGRMVQITTSLKF</sequence>
<evidence type="ECO:0000259" key="14">
    <source>
        <dbReference type="Pfam" id="PF00593"/>
    </source>
</evidence>
<name>A0A931IT50_9BURK</name>
<proteinExistence type="inferred from homology"/>
<feature type="compositionally biased region" description="Basic and acidic residues" evidence="12">
    <location>
        <begin position="30"/>
        <end position="49"/>
    </location>
</feature>
<dbReference type="Gene3D" id="2.40.170.20">
    <property type="entry name" value="TonB-dependent receptor, beta-barrel domain"/>
    <property type="match status" value="1"/>
</dbReference>
<evidence type="ECO:0000313" key="16">
    <source>
        <dbReference type="EMBL" id="MBH9551517.1"/>
    </source>
</evidence>
<gene>
    <name evidence="16" type="ORF">I7X43_01535</name>
</gene>
<keyword evidence="9 10" id="KW-0998">Cell outer membrane</keyword>
<evidence type="ECO:0000259" key="15">
    <source>
        <dbReference type="Pfam" id="PF07715"/>
    </source>
</evidence>
<evidence type="ECO:0000313" key="17">
    <source>
        <dbReference type="Proteomes" id="UP000620139"/>
    </source>
</evidence>
<keyword evidence="4 10" id="KW-1134">Transmembrane beta strand</keyword>
<evidence type="ECO:0000256" key="6">
    <source>
        <dbReference type="ARBA" id="ARBA00023077"/>
    </source>
</evidence>
<dbReference type="Pfam" id="PF07715">
    <property type="entry name" value="Plug"/>
    <property type="match status" value="1"/>
</dbReference>
<evidence type="ECO:0000256" key="9">
    <source>
        <dbReference type="ARBA" id="ARBA00023237"/>
    </source>
</evidence>
<organism evidence="16 17">
    <name type="scientific">Inhella gelatinilytica</name>
    <dbReference type="NCBI Taxonomy" id="2795030"/>
    <lineage>
        <taxon>Bacteria</taxon>
        <taxon>Pseudomonadati</taxon>
        <taxon>Pseudomonadota</taxon>
        <taxon>Betaproteobacteria</taxon>
        <taxon>Burkholderiales</taxon>
        <taxon>Sphaerotilaceae</taxon>
        <taxon>Inhella</taxon>
    </lineage>
</organism>
<dbReference type="InterPro" id="IPR036942">
    <property type="entry name" value="Beta-barrel_TonB_sf"/>
</dbReference>
<comment type="similarity">
    <text evidence="2 10 11">Belongs to the TonB-dependent receptor family.</text>
</comment>
<comment type="caution">
    <text evidence="16">The sequence shown here is derived from an EMBL/GenBank/DDBJ whole genome shotgun (WGS) entry which is preliminary data.</text>
</comment>
<keyword evidence="7 10" id="KW-0472">Membrane</keyword>
<dbReference type="AlphaFoldDB" id="A0A931IT50"/>
<dbReference type="PANTHER" id="PTHR32552:SF83">
    <property type="entry name" value="BLR3904 PROTEIN"/>
    <property type="match status" value="1"/>
</dbReference>
<feature type="signal peptide" evidence="13">
    <location>
        <begin position="1"/>
        <end position="19"/>
    </location>
</feature>
<feature type="region of interest" description="Disordered" evidence="12">
    <location>
        <begin position="30"/>
        <end position="58"/>
    </location>
</feature>
<dbReference type="PANTHER" id="PTHR32552">
    <property type="entry name" value="FERRICHROME IRON RECEPTOR-RELATED"/>
    <property type="match status" value="1"/>
</dbReference>
<evidence type="ECO:0000256" key="3">
    <source>
        <dbReference type="ARBA" id="ARBA00022448"/>
    </source>
</evidence>
<evidence type="ECO:0000256" key="8">
    <source>
        <dbReference type="ARBA" id="ARBA00023170"/>
    </source>
</evidence>
<dbReference type="SUPFAM" id="SSF56935">
    <property type="entry name" value="Porins"/>
    <property type="match status" value="1"/>
</dbReference>
<comment type="subcellular location">
    <subcellularLocation>
        <location evidence="1 10">Cell outer membrane</location>
        <topology evidence="1 10">Multi-pass membrane protein</topology>
    </subcellularLocation>
</comment>
<dbReference type="InterPro" id="IPR000531">
    <property type="entry name" value="Beta-barrel_TonB"/>
</dbReference>
<feature type="domain" description="TonB-dependent receptor plug" evidence="15">
    <location>
        <begin position="67"/>
        <end position="165"/>
    </location>
</feature>
<feature type="domain" description="TonB-dependent receptor-like beta-barrel" evidence="14">
    <location>
        <begin position="267"/>
        <end position="737"/>
    </location>
</feature>
<feature type="chain" id="PRO_5037183592" evidence="13">
    <location>
        <begin position="20"/>
        <end position="767"/>
    </location>
</feature>
<dbReference type="GO" id="GO:0015344">
    <property type="term" value="F:siderophore uptake transmembrane transporter activity"/>
    <property type="evidence" value="ECO:0007669"/>
    <property type="project" value="TreeGrafter"/>
</dbReference>
<protein>
    <submittedName>
        <fullName evidence="16">TonB-dependent receptor</fullName>
    </submittedName>
</protein>
<dbReference type="CDD" id="cd01347">
    <property type="entry name" value="ligand_gated_channel"/>
    <property type="match status" value="1"/>
</dbReference>
<dbReference type="PROSITE" id="PS52016">
    <property type="entry name" value="TONB_DEPENDENT_REC_3"/>
    <property type="match status" value="1"/>
</dbReference>
<evidence type="ECO:0000256" key="13">
    <source>
        <dbReference type="SAM" id="SignalP"/>
    </source>
</evidence>
<evidence type="ECO:0000256" key="2">
    <source>
        <dbReference type="ARBA" id="ARBA00009810"/>
    </source>
</evidence>
<keyword evidence="3 10" id="KW-0813">Transport</keyword>
<dbReference type="GO" id="GO:0009279">
    <property type="term" value="C:cell outer membrane"/>
    <property type="evidence" value="ECO:0007669"/>
    <property type="project" value="UniProtKB-SubCell"/>
</dbReference>
<keyword evidence="17" id="KW-1185">Reference proteome</keyword>
<dbReference type="Pfam" id="PF00593">
    <property type="entry name" value="TonB_dep_Rec_b-barrel"/>
    <property type="match status" value="1"/>
</dbReference>
<dbReference type="RefSeq" id="WP_198099127.1">
    <property type="nucleotide sequence ID" value="NZ_JAEDAL010000001.1"/>
</dbReference>
<keyword evidence="6 11" id="KW-0798">TonB box</keyword>
<evidence type="ECO:0000256" key="7">
    <source>
        <dbReference type="ARBA" id="ARBA00023136"/>
    </source>
</evidence>
<accession>A0A931IT50</accession>
<keyword evidence="5 10" id="KW-0812">Transmembrane</keyword>
<dbReference type="Gene3D" id="2.170.130.10">
    <property type="entry name" value="TonB-dependent receptor, plug domain"/>
    <property type="match status" value="1"/>
</dbReference>